<dbReference type="EMBL" id="CP037933">
    <property type="protein sequence ID" value="QBN18481.1"/>
    <property type="molecule type" value="Genomic_DNA"/>
</dbReference>
<evidence type="ECO:0000313" key="2">
    <source>
        <dbReference type="EMBL" id="QBN18481.1"/>
    </source>
</evidence>
<evidence type="ECO:0008006" key="4">
    <source>
        <dbReference type="Google" id="ProtNLM"/>
    </source>
</evidence>
<dbReference type="KEGG" id="fnk:E1750_06565"/>
<dbReference type="SUPFAM" id="SSF82171">
    <property type="entry name" value="DPP6 N-terminal domain-like"/>
    <property type="match status" value="1"/>
</dbReference>
<organism evidence="2 3">
    <name type="scientific">Flavobacterium nackdongense</name>
    <dbReference type="NCBI Taxonomy" id="2547394"/>
    <lineage>
        <taxon>Bacteria</taxon>
        <taxon>Pseudomonadati</taxon>
        <taxon>Bacteroidota</taxon>
        <taxon>Flavobacteriia</taxon>
        <taxon>Flavobacteriales</taxon>
        <taxon>Flavobacteriaceae</taxon>
        <taxon>Flavobacterium</taxon>
    </lineage>
</organism>
<dbReference type="InterPro" id="IPR011042">
    <property type="entry name" value="6-blade_b-propeller_TolB-like"/>
</dbReference>
<gene>
    <name evidence="2" type="ORF">E1750_06565</name>
</gene>
<feature type="signal peptide" evidence="1">
    <location>
        <begin position="1"/>
        <end position="19"/>
    </location>
</feature>
<dbReference type="Gene3D" id="2.120.10.30">
    <property type="entry name" value="TolB, C-terminal domain"/>
    <property type="match status" value="1"/>
</dbReference>
<sequence length="288" mass="32684">MKLNRLLFLIVLLHQYGFAQPATEVYLLDIKNNATSFSIDPSTKPVNISNNEGYDNQPSFIEKLNAVAYVSSRNKKPTDVYLYDLATAKTQQFTNNKEAEYSPKTTPDGKFISVVKDTDQNLTRISLDGLVTEKLYTSKDSIGYYCWLNKSEIAAFTLSKPKITLKLIHIKNKTEQYLTDSIGRSLYKYRDGIVICQKLKKGSYVSFIDKKGAITQLIELPKNTEDFYLTADGWLFSSNESKLIYCNLTAKTKVWQEVANLKAMGISKIFRLAVNQDKNKLVFVAEGK</sequence>
<feature type="chain" id="PRO_5020425746" description="S9 family peptidase" evidence="1">
    <location>
        <begin position="20"/>
        <end position="288"/>
    </location>
</feature>
<protein>
    <recommendedName>
        <fullName evidence="4">S9 family peptidase</fullName>
    </recommendedName>
</protein>
<dbReference type="AlphaFoldDB" id="A0A4P6Y7A6"/>
<reference evidence="3" key="1">
    <citation type="submission" date="2019-03" db="EMBL/GenBank/DDBJ databases">
        <title>Flavobacterium sp.</title>
        <authorList>
            <person name="Kim H."/>
        </authorList>
    </citation>
    <scope>NUCLEOTIDE SEQUENCE [LARGE SCALE GENOMIC DNA]</scope>
    <source>
        <strain evidence="3">GS13</strain>
    </source>
</reference>
<accession>A0A4P6Y7A6</accession>
<dbReference type="OrthoDB" id="9797498at2"/>
<evidence type="ECO:0000256" key="1">
    <source>
        <dbReference type="SAM" id="SignalP"/>
    </source>
</evidence>
<keyword evidence="1" id="KW-0732">Signal</keyword>
<keyword evidence="3" id="KW-1185">Reference proteome</keyword>
<dbReference type="RefSeq" id="WP_133276005.1">
    <property type="nucleotide sequence ID" value="NZ_CP037933.1"/>
</dbReference>
<name>A0A4P6Y7A6_9FLAO</name>
<dbReference type="Proteomes" id="UP000291124">
    <property type="component" value="Chromosome"/>
</dbReference>
<evidence type="ECO:0000313" key="3">
    <source>
        <dbReference type="Proteomes" id="UP000291124"/>
    </source>
</evidence>
<proteinExistence type="predicted"/>